<dbReference type="AlphaFoldDB" id="A0A2M8LB43"/>
<accession>A0A2M8LB43</accession>
<evidence type="ECO:0000313" key="3">
    <source>
        <dbReference type="Proteomes" id="UP000230959"/>
    </source>
</evidence>
<dbReference type="EMBL" id="PFER01000012">
    <property type="protein sequence ID" value="PJE73805.1"/>
    <property type="molecule type" value="Genomic_DNA"/>
</dbReference>
<dbReference type="Proteomes" id="UP000230959">
    <property type="component" value="Unassembled WGS sequence"/>
</dbReference>
<comment type="caution">
    <text evidence="2">The sequence shown here is derived from an EMBL/GenBank/DDBJ whole genome shotgun (WGS) entry which is preliminary data.</text>
</comment>
<keyword evidence="1" id="KW-0732">Signal</keyword>
<protein>
    <recommendedName>
        <fullName evidence="4">Adhesin domain-containing protein</fullName>
    </recommendedName>
</protein>
<sequence>MFKRFVLAGMMVFGVFNSAVMAGEYSEARSVMVYKTDQYLSEYVTGKSISNIIELEIDPNGEAVFLDEIILRIGSHESFESVLAVAEKSDGIRMEDEHRTIAKTDISGEFVTLKNFNLGAFEETVRVEIALVSNKLSDELEVKVEVLDIKLTPQNDEVELAVKNMEESFTVSNDLVVDTGESIKVKAEIKNNSLKISSEESILLDKIFLRNMGGKIVHDAYLEINGEQNGEQYEIETSEIGVGSCELFGLNISGNIKIKLFDREGSQLDISKYFEDSDDLVIYSDIFSGHRVAVSLKI</sequence>
<name>A0A2M8LB43_9BACT</name>
<reference evidence="3" key="1">
    <citation type="submission" date="2017-09" db="EMBL/GenBank/DDBJ databases">
        <title>Depth-based differentiation of microbial function through sediment-hosted aquifers and enrichment of novel symbionts in the deep terrestrial subsurface.</title>
        <authorList>
            <person name="Probst A.J."/>
            <person name="Ladd B."/>
            <person name="Jarett J.K."/>
            <person name="Geller-Mcgrath D.E."/>
            <person name="Sieber C.M.K."/>
            <person name="Emerson J.B."/>
            <person name="Anantharaman K."/>
            <person name="Thomas B.C."/>
            <person name="Malmstrom R."/>
            <person name="Stieglmeier M."/>
            <person name="Klingl A."/>
            <person name="Woyke T."/>
            <person name="Ryan C.M."/>
            <person name="Banfield J.F."/>
        </authorList>
    </citation>
    <scope>NUCLEOTIDE SEQUENCE [LARGE SCALE GENOMIC DNA]</scope>
</reference>
<evidence type="ECO:0000313" key="2">
    <source>
        <dbReference type="EMBL" id="PJE73805.1"/>
    </source>
</evidence>
<proteinExistence type="predicted"/>
<gene>
    <name evidence="2" type="ORF">COV02_00680</name>
</gene>
<organism evidence="2 3">
    <name type="scientific">Candidatus Terrybacteria bacterium CG10_big_fil_rev_8_21_14_0_10_41_10</name>
    <dbReference type="NCBI Taxonomy" id="1975026"/>
    <lineage>
        <taxon>Bacteria</taxon>
        <taxon>Candidatus Terryibacteriota</taxon>
    </lineage>
</organism>
<feature type="chain" id="PRO_5014915608" description="Adhesin domain-containing protein" evidence="1">
    <location>
        <begin position="23"/>
        <end position="298"/>
    </location>
</feature>
<evidence type="ECO:0008006" key="4">
    <source>
        <dbReference type="Google" id="ProtNLM"/>
    </source>
</evidence>
<feature type="signal peptide" evidence="1">
    <location>
        <begin position="1"/>
        <end position="22"/>
    </location>
</feature>
<evidence type="ECO:0000256" key="1">
    <source>
        <dbReference type="SAM" id="SignalP"/>
    </source>
</evidence>